<dbReference type="Proteomes" id="UP001307168">
    <property type="component" value="Unassembled WGS sequence"/>
</dbReference>
<reference evidence="1 2" key="1">
    <citation type="submission" date="2023-03" db="EMBL/GenBank/DDBJ databases">
        <title>Bacillus Genome Sequencing.</title>
        <authorList>
            <person name="Dunlap C."/>
        </authorList>
    </citation>
    <scope>NUCLEOTIDE SEQUENCE [LARGE SCALE GENOMIC DNA]</scope>
    <source>
        <strain evidence="1 2">B-41290</strain>
    </source>
</reference>
<dbReference type="RefSeq" id="WP_367408335.1">
    <property type="nucleotide sequence ID" value="NZ_JARNBH010000042.1"/>
</dbReference>
<accession>A0AAW9NGD7</accession>
<name>A0AAW9NGD7_9BACI</name>
<proteinExistence type="predicted"/>
<sequence length="365" mass="40980">MAIFKLQSGLIFDDQFQNLDPRWINSPSGQVSIDNNYMVLNHSDGIDGTKSLFELPSENNLVFQVEAEYIPTEIGDTAGIVIWNNALNKLEFLESVEQMREDEYPIWQARKRGNLWSFFAQRSNQWEMFDSAVILNPPMAGVVLKGTNNDSFVPLKIKRTILCKGTSVTVGNLSGGYRIELVDEDDQVVKYQVVPENFAGVDLELPTLPFTGSLKIFDKPTTEFPGGRLLSEHLELVEFFGGDVYLYGTDLAIIFNGKELNTKGITPMGKMQNNKILAKMTAKNVSTGAIAENVELAIKQYNDEFGWEWVDIAHDEAGSAGVYANLLTFGTMLPGDSADFWVKIERNTKNWATKPTHFIFDINHK</sequence>
<keyword evidence="2" id="KW-1185">Reference proteome</keyword>
<dbReference type="EMBL" id="JARNBH010000042">
    <property type="protein sequence ID" value="MEC0276794.1"/>
    <property type="molecule type" value="Genomic_DNA"/>
</dbReference>
<evidence type="ECO:0000313" key="2">
    <source>
        <dbReference type="Proteomes" id="UP001307168"/>
    </source>
</evidence>
<organism evidence="1 2">
    <name type="scientific">Peribacillus castrilensis</name>
    <dbReference type="NCBI Taxonomy" id="2897690"/>
    <lineage>
        <taxon>Bacteria</taxon>
        <taxon>Bacillati</taxon>
        <taxon>Bacillota</taxon>
        <taxon>Bacilli</taxon>
        <taxon>Bacillales</taxon>
        <taxon>Bacillaceae</taxon>
        <taxon>Peribacillus</taxon>
    </lineage>
</organism>
<protein>
    <submittedName>
        <fullName evidence="1">Uncharacterized protein</fullName>
    </submittedName>
</protein>
<gene>
    <name evidence="1" type="ORF">P4706_27785</name>
</gene>
<dbReference type="AlphaFoldDB" id="A0AAW9NGD7"/>
<evidence type="ECO:0000313" key="1">
    <source>
        <dbReference type="EMBL" id="MEC0276794.1"/>
    </source>
</evidence>
<comment type="caution">
    <text evidence="1">The sequence shown here is derived from an EMBL/GenBank/DDBJ whole genome shotgun (WGS) entry which is preliminary data.</text>
</comment>